<dbReference type="SMART" id="SM00408">
    <property type="entry name" value="IGc2"/>
    <property type="match status" value="1"/>
</dbReference>
<dbReference type="OrthoDB" id="6158624at2759"/>
<evidence type="ECO:0000313" key="4">
    <source>
        <dbReference type="Proteomes" id="UP000683360"/>
    </source>
</evidence>
<keyword evidence="4" id="KW-1185">Reference proteome</keyword>
<name>A0A8S3QRP6_MYTED</name>
<gene>
    <name evidence="3" type="ORF">MEDL_14362</name>
</gene>
<dbReference type="AlphaFoldDB" id="A0A8S3QRP6"/>
<sequence length="360" mass="40656">MKVSADSSTTPTVPMSYITLSSTTAVATKENETLSTLNREEQNDTTTDHNTTPSTTLNVDFSSQISLRTTTHSTQQTKTAQGIVESDNITVICTGDVGKPPANHVFKRYRRDHVLSMTFTATETSISELSENCSYYRTSNFTFQVTAADNNAVVRCVVNSSMAEPDMYIETEPIEVYYEVSMPTIIVYPNKPYYVVGEDTSIHLTCKSDGNPKPYYQWYKENNDLISTNESWTITDMNVTNSGVYTCTVINTFNGNTYRNANNMQINIINKAYEAPSTTFKTSVRNKTSVVKRSSNGNTSSTFRCLLRRNRNDRSVDYVNTIHQQYPSLYEGVGQALDEHNYEQLSRREHVYNNTNFSNN</sequence>
<proteinExistence type="predicted"/>
<protein>
    <recommendedName>
        <fullName evidence="2">Ig-like domain-containing protein</fullName>
    </recommendedName>
</protein>
<evidence type="ECO:0000256" key="1">
    <source>
        <dbReference type="SAM" id="MobiDB-lite"/>
    </source>
</evidence>
<feature type="domain" description="Ig-like" evidence="2">
    <location>
        <begin position="183"/>
        <end position="267"/>
    </location>
</feature>
<dbReference type="InterPro" id="IPR036179">
    <property type="entry name" value="Ig-like_dom_sf"/>
</dbReference>
<dbReference type="Proteomes" id="UP000683360">
    <property type="component" value="Unassembled WGS sequence"/>
</dbReference>
<dbReference type="PROSITE" id="PS50835">
    <property type="entry name" value="IG_LIKE"/>
    <property type="match status" value="1"/>
</dbReference>
<dbReference type="EMBL" id="CAJPWZ010000722">
    <property type="protein sequence ID" value="CAG2199624.1"/>
    <property type="molecule type" value="Genomic_DNA"/>
</dbReference>
<dbReference type="CDD" id="cd00096">
    <property type="entry name" value="Ig"/>
    <property type="match status" value="1"/>
</dbReference>
<feature type="region of interest" description="Disordered" evidence="1">
    <location>
        <begin position="33"/>
        <end position="57"/>
    </location>
</feature>
<dbReference type="InterPro" id="IPR003598">
    <property type="entry name" value="Ig_sub2"/>
</dbReference>
<evidence type="ECO:0000313" key="3">
    <source>
        <dbReference type="EMBL" id="CAG2199624.1"/>
    </source>
</evidence>
<reference evidence="3" key="1">
    <citation type="submission" date="2021-03" db="EMBL/GenBank/DDBJ databases">
        <authorList>
            <person name="Bekaert M."/>
        </authorList>
    </citation>
    <scope>NUCLEOTIDE SEQUENCE</scope>
</reference>
<dbReference type="InterPro" id="IPR003599">
    <property type="entry name" value="Ig_sub"/>
</dbReference>
<dbReference type="PANTHER" id="PTHR45889">
    <property type="entry name" value="IG-LIKE DOMAIN-CONTAINING PROTEIN"/>
    <property type="match status" value="1"/>
</dbReference>
<dbReference type="Gene3D" id="2.60.40.10">
    <property type="entry name" value="Immunoglobulins"/>
    <property type="match status" value="2"/>
</dbReference>
<dbReference type="SUPFAM" id="SSF48726">
    <property type="entry name" value="Immunoglobulin"/>
    <property type="match status" value="1"/>
</dbReference>
<dbReference type="InterPro" id="IPR013783">
    <property type="entry name" value="Ig-like_fold"/>
</dbReference>
<accession>A0A8S3QRP6</accession>
<dbReference type="InterPro" id="IPR007110">
    <property type="entry name" value="Ig-like_dom"/>
</dbReference>
<organism evidence="3 4">
    <name type="scientific">Mytilus edulis</name>
    <name type="common">Blue mussel</name>
    <dbReference type="NCBI Taxonomy" id="6550"/>
    <lineage>
        <taxon>Eukaryota</taxon>
        <taxon>Metazoa</taxon>
        <taxon>Spiralia</taxon>
        <taxon>Lophotrochozoa</taxon>
        <taxon>Mollusca</taxon>
        <taxon>Bivalvia</taxon>
        <taxon>Autobranchia</taxon>
        <taxon>Pteriomorphia</taxon>
        <taxon>Mytilida</taxon>
        <taxon>Mytiloidea</taxon>
        <taxon>Mytilidae</taxon>
        <taxon>Mytilinae</taxon>
        <taxon>Mytilus</taxon>
    </lineage>
</organism>
<evidence type="ECO:0000259" key="2">
    <source>
        <dbReference type="PROSITE" id="PS50835"/>
    </source>
</evidence>
<dbReference type="SMART" id="SM00409">
    <property type="entry name" value="IG"/>
    <property type="match status" value="1"/>
</dbReference>
<dbReference type="PANTHER" id="PTHR45889:SF8">
    <property type="entry name" value="IG-LIKE DOMAIN-CONTAINING PROTEIN"/>
    <property type="match status" value="1"/>
</dbReference>
<comment type="caution">
    <text evidence="3">The sequence shown here is derived from an EMBL/GenBank/DDBJ whole genome shotgun (WGS) entry which is preliminary data.</text>
</comment>
<dbReference type="Pfam" id="PF13927">
    <property type="entry name" value="Ig_3"/>
    <property type="match status" value="1"/>
</dbReference>